<reference evidence="1" key="1">
    <citation type="submission" date="2021-01" db="EMBL/GenBank/DDBJ databases">
        <title>Whole genome shotgun sequence of Rugosimonospora africana NBRC 104875.</title>
        <authorList>
            <person name="Komaki H."/>
            <person name="Tamura T."/>
        </authorList>
    </citation>
    <scope>NUCLEOTIDE SEQUENCE</scope>
    <source>
        <strain evidence="1">NBRC 104875</strain>
    </source>
</reference>
<keyword evidence="2" id="KW-1185">Reference proteome</keyword>
<protein>
    <submittedName>
        <fullName evidence="1">Uncharacterized protein</fullName>
    </submittedName>
</protein>
<proteinExistence type="predicted"/>
<gene>
    <name evidence="1" type="ORF">Raf01_90960</name>
</gene>
<evidence type="ECO:0000313" key="1">
    <source>
        <dbReference type="EMBL" id="GIH20924.1"/>
    </source>
</evidence>
<dbReference type="AlphaFoldDB" id="A0A8J3R343"/>
<name>A0A8J3R343_9ACTN</name>
<dbReference type="Proteomes" id="UP000642748">
    <property type="component" value="Unassembled WGS sequence"/>
</dbReference>
<accession>A0A8J3R343</accession>
<comment type="caution">
    <text evidence="1">The sequence shown here is derived from an EMBL/GenBank/DDBJ whole genome shotgun (WGS) entry which is preliminary data.</text>
</comment>
<sequence length="182" mass="20296">MRFSAAHCLWLAPVLRRDCRTVAAVNREQTRTPASGRFHLRAPGPAGPRRLVVDEARLRLRDGEGAGFLFRMSRAGRKRNADLTVITQDDVADVPGTELGRAVVSNAAQILLRQAPQAIDAVGDAFGLTAGKRRVLPPVPATGWWSAAPTAHRSRLSFHWPTISWCYFSWSRRKSAKLRWEF</sequence>
<dbReference type="InterPro" id="IPR027417">
    <property type="entry name" value="P-loop_NTPase"/>
</dbReference>
<organism evidence="1 2">
    <name type="scientific">Rugosimonospora africana</name>
    <dbReference type="NCBI Taxonomy" id="556532"/>
    <lineage>
        <taxon>Bacteria</taxon>
        <taxon>Bacillati</taxon>
        <taxon>Actinomycetota</taxon>
        <taxon>Actinomycetes</taxon>
        <taxon>Micromonosporales</taxon>
        <taxon>Micromonosporaceae</taxon>
        <taxon>Rugosimonospora</taxon>
    </lineage>
</organism>
<dbReference type="EMBL" id="BONZ01000109">
    <property type="protein sequence ID" value="GIH20924.1"/>
    <property type="molecule type" value="Genomic_DNA"/>
</dbReference>
<dbReference type="Gene3D" id="3.40.50.300">
    <property type="entry name" value="P-loop containing nucleotide triphosphate hydrolases"/>
    <property type="match status" value="1"/>
</dbReference>
<evidence type="ECO:0000313" key="2">
    <source>
        <dbReference type="Proteomes" id="UP000642748"/>
    </source>
</evidence>